<proteinExistence type="predicted"/>
<dbReference type="AlphaFoldDB" id="A0A2S4L0I5"/>
<comment type="caution">
    <text evidence="2">The sequence shown here is derived from an EMBL/GenBank/DDBJ whole genome shotgun (WGS) entry which is preliminary data.</text>
</comment>
<reference evidence="2 3" key="1">
    <citation type="submission" date="2018-01" db="EMBL/GenBank/DDBJ databases">
        <title>Harnessing the power of phylogenomics to disentangle the directionality and signatures of interkingdom host jumping in the parasitic fungal genus Tolypocladium.</title>
        <authorList>
            <person name="Quandt C.A."/>
            <person name="Patterson W."/>
            <person name="Spatafora J.W."/>
        </authorList>
    </citation>
    <scope>NUCLEOTIDE SEQUENCE [LARGE SCALE GENOMIC DNA]</scope>
    <source>
        <strain evidence="2 3">NRBC 100945</strain>
    </source>
</reference>
<feature type="region of interest" description="Disordered" evidence="1">
    <location>
        <begin position="53"/>
        <end position="156"/>
    </location>
</feature>
<evidence type="ECO:0000256" key="1">
    <source>
        <dbReference type="SAM" id="MobiDB-lite"/>
    </source>
</evidence>
<accession>A0A2S4L0I5</accession>
<dbReference type="EMBL" id="PKSG01000375">
    <property type="protein sequence ID" value="POR35954.1"/>
    <property type="molecule type" value="Genomic_DNA"/>
</dbReference>
<dbReference type="Proteomes" id="UP000237481">
    <property type="component" value="Unassembled WGS sequence"/>
</dbReference>
<feature type="non-terminal residue" evidence="2">
    <location>
        <position position="156"/>
    </location>
</feature>
<organism evidence="2 3">
    <name type="scientific">Tolypocladium paradoxum</name>
    <dbReference type="NCBI Taxonomy" id="94208"/>
    <lineage>
        <taxon>Eukaryota</taxon>
        <taxon>Fungi</taxon>
        <taxon>Dikarya</taxon>
        <taxon>Ascomycota</taxon>
        <taxon>Pezizomycotina</taxon>
        <taxon>Sordariomycetes</taxon>
        <taxon>Hypocreomycetidae</taxon>
        <taxon>Hypocreales</taxon>
        <taxon>Ophiocordycipitaceae</taxon>
        <taxon>Tolypocladium</taxon>
    </lineage>
</organism>
<evidence type="ECO:0000313" key="2">
    <source>
        <dbReference type="EMBL" id="POR35954.1"/>
    </source>
</evidence>
<protein>
    <submittedName>
        <fullName evidence="2">Uncharacterized protein</fullName>
    </submittedName>
</protein>
<feature type="compositionally biased region" description="Low complexity" evidence="1">
    <location>
        <begin position="101"/>
        <end position="120"/>
    </location>
</feature>
<gene>
    <name evidence="2" type="ORF">TPAR_03850</name>
</gene>
<evidence type="ECO:0000313" key="3">
    <source>
        <dbReference type="Proteomes" id="UP000237481"/>
    </source>
</evidence>
<feature type="compositionally biased region" description="Basic and acidic residues" evidence="1">
    <location>
        <begin position="132"/>
        <end position="148"/>
    </location>
</feature>
<feature type="compositionally biased region" description="Basic residues" evidence="1">
    <location>
        <begin position="87"/>
        <end position="100"/>
    </location>
</feature>
<sequence>MPVLHARYLTRALTARRDPPRLSRLFSELRHHTRTLNLPRQPILAARALHHVSPRRPPRPNLLLLPGHRRPPLPSAQNLHQRPPLQPRHHIPHPRHRGPRARPLLRPAPPAAALHLPPQRCRVGGCPGPEPPPDRLQRRLGRGDDRPAHARRLLAA</sequence>
<keyword evidence="3" id="KW-1185">Reference proteome</keyword>
<name>A0A2S4L0I5_9HYPO</name>